<dbReference type="GeneID" id="40525920"/>
<proteinExistence type="predicted"/>
<accession>A8E0Z8</accession>
<dbReference type="KEGG" id="vg:40525920"/>
<reference evidence="1" key="1">
    <citation type="submission" date="2007-08" db="EMBL/GenBank/DDBJ databases">
        <authorList>
            <person name="Lanzrein B."/>
        </authorList>
    </citation>
    <scope>NUCLEOTIDE SEQUENCE</scope>
</reference>
<gene>
    <name evidence="1" type="primary">19.5g3</name>
</gene>
<evidence type="ECO:0000313" key="1">
    <source>
        <dbReference type="EMBL" id="CAO98968.1"/>
    </source>
</evidence>
<sequence length="119" mass="13781">MKLGHIFQFEPISEEYTANPNISDLIASCGDLDSFKFYLKLNIPTNFTWKFCIEFLSNICPATLVRNFVNLSPFYPINIIDFRTTSNRYLSSLLALIAFNFVCTLKSRFNDLHEDKNAH</sequence>
<dbReference type="EMBL" id="AM850132">
    <property type="protein sequence ID" value="CAO98968.1"/>
    <property type="molecule type" value="Genomic_DNA"/>
</dbReference>
<dbReference type="RefSeq" id="YP_009665763.1">
    <property type="nucleotide sequence ID" value="NC_043266.1"/>
</dbReference>
<reference evidence="1" key="2">
    <citation type="submission" date="2007-09" db="EMBL/GenBank/DDBJ databases">
        <authorList>
            <person name="Reinhard M."/>
        </authorList>
    </citation>
    <scope>NUCLEOTIDE SEQUENCE</scope>
</reference>
<organism evidence="1">
    <name type="scientific">Bracoviriform inaniti</name>
    <dbReference type="NCBI Taxonomy" id="36344"/>
    <lineage>
        <taxon>Viruses</taxon>
        <taxon>Viruses incertae sedis</taxon>
        <taxon>Polydnaviriformidae</taxon>
        <taxon>Bracoviriform</taxon>
    </lineage>
</organism>
<protein>
    <submittedName>
        <fullName evidence="1">19.5g3 protein</fullName>
    </submittedName>
</protein>
<name>A8E0Z8_9VIRU</name>